<feature type="binding site" evidence="11">
    <location>
        <position position="39"/>
    </location>
    <ligand>
        <name>NADP(+)</name>
        <dbReference type="ChEBI" id="CHEBI:58349"/>
    </ligand>
</feature>
<dbReference type="Pfam" id="PF01264">
    <property type="entry name" value="Chorismate_synt"/>
    <property type="match status" value="1"/>
</dbReference>
<feature type="binding site" evidence="11">
    <location>
        <begin position="307"/>
        <end position="311"/>
    </location>
    <ligand>
        <name>FMN</name>
        <dbReference type="ChEBI" id="CHEBI:58210"/>
    </ligand>
</feature>
<keyword evidence="6 11" id="KW-0288">FMN</keyword>
<dbReference type="EMBL" id="JASBQV010000002">
    <property type="protein sequence ID" value="MDI3233934.1"/>
    <property type="molecule type" value="Genomic_DNA"/>
</dbReference>
<dbReference type="PIRSF" id="PIRSF001456">
    <property type="entry name" value="Chorismate_synth"/>
    <property type="match status" value="1"/>
</dbReference>
<keyword evidence="14" id="KW-1185">Reference proteome</keyword>
<comment type="catalytic activity">
    <reaction evidence="11 12">
        <text>5-O-(1-carboxyvinyl)-3-phosphoshikimate = chorismate + phosphate</text>
        <dbReference type="Rhea" id="RHEA:21020"/>
        <dbReference type="ChEBI" id="CHEBI:29748"/>
        <dbReference type="ChEBI" id="CHEBI:43474"/>
        <dbReference type="ChEBI" id="CHEBI:57701"/>
        <dbReference type="EC" id="4.2.3.5"/>
    </reaction>
</comment>
<evidence type="ECO:0000256" key="4">
    <source>
        <dbReference type="ARBA" id="ARBA00022605"/>
    </source>
</evidence>
<dbReference type="PANTHER" id="PTHR21085:SF0">
    <property type="entry name" value="CHORISMATE SYNTHASE"/>
    <property type="match status" value="1"/>
</dbReference>
<organism evidence="13 14">
    <name type="scientific">Exiguobacterium antarcticum</name>
    <dbReference type="NCBI Taxonomy" id="132920"/>
    <lineage>
        <taxon>Bacteria</taxon>
        <taxon>Bacillati</taxon>
        <taxon>Bacillota</taxon>
        <taxon>Bacilli</taxon>
        <taxon>Bacillales</taxon>
        <taxon>Bacillales Family XII. Incertae Sedis</taxon>
        <taxon>Exiguobacterium</taxon>
    </lineage>
</organism>
<feature type="binding site" evidence="11">
    <location>
        <position position="45"/>
    </location>
    <ligand>
        <name>NADP(+)</name>
        <dbReference type="ChEBI" id="CHEBI:58349"/>
    </ligand>
</feature>
<comment type="caution">
    <text evidence="13">The sequence shown here is derived from an EMBL/GenBank/DDBJ whole genome shotgun (WGS) entry which is preliminary data.</text>
</comment>
<evidence type="ECO:0000256" key="11">
    <source>
        <dbReference type="HAMAP-Rule" id="MF_00300"/>
    </source>
</evidence>
<evidence type="ECO:0000256" key="12">
    <source>
        <dbReference type="RuleBase" id="RU000605"/>
    </source>
</evidence>
<dbReference type="PROSITE" id="PS00787">
    <property type="entry name" value="CHORISMATE_SYNTHASE_1"/>
    <property type="match status" value="1"/>
</dbReference>
<sequence>MRYMTAGESHGKGLSVIIEGVPSGLTIDFEQIQREMKRRQGGYGRGRRMQIEQDAVDVRGGIRHGYTTGAPISLFIENKDHTHWTQVMQAEPLEEELERPRTLTRPRPGHADLVGGLKYGHRDLRDVLERSSARETAARVAVGAIAKQLLAQLGVDIFSHVRSIGGVDAARVNPMEYRETIETSLVRCADEVASEKMMRAIDQAKQDGDTLGGEIEAVVTGLVPGIGSFTQNETKLDSRIARAVISVNAMKAVGFGDGFDLARRKGSTVQDEILHDETGYYRKTNHLGGIEGGMSTGMPIRVQVAMKPIPTLYRPLQSVDIETKEPFVAQIERSDACAVPAASVVIEAVVAFEVAASILEMFGSSTLDRLKDSVAAYKEEVRLF</sequence>
<name>A0ABT6QZ26_9BACL</name>
<keyword evidence="4 11" id="KW-0028">Amino-acid biosynthesis</keyword>
<gene>
    <name evidence="11 13" type="primary">aroC</name>
    <name evidence="13" type="ORF">QK289_02855</name>
</gene>
<comment type="cofactor">
    <cofactor evidence="11 12">
        <name>FMNH2</name>
        <dbReference type="ChEBI" id="CHEBI:57618"/>
    </cofactor>
    <text evidence="11 12">Reduced FMN (FMNH(2)).</text>
</comment>
<feature type="binding site" evidence="11">
    <location>
        <position position="333"/>
    </location>
    <ligand>
        <name>FMN</name>
        <dbReference type="ChEBI" id="CHEBI:58210"/>
    </ligand>
</feature>
<dbReference type="RefSeq" id="WP_282354289.1">
    <property type="nucleotide sequence ID" value="NZ_JASBQV010000002.1"/>
</dbReference>
<protein>
    <recommendedName>
        <fullName evidence="3 11">Chorismate synthase</fullName>
        <shortName evidence="11">CS</shortName>
        <ecNumber evidence="3 11">4.2.3.5</ecNumber>
    </recommendedName>
    <alternativeName>
        <fullName evidence="11">5-enolpyruvylshikimate-3-phosphate phospholyase</fullName>
    </alternativeName>
</protein>
<comment type="subunit">
    <text evidence="11">Homotetramer.</text>
</comment>
<keyword evidence="10 11" id="KW-0456">Lyase</keyword>
<evidence type="ECO:0000256" key="5">
    <source>
        <dbReference type="ARBA" id="ARBA00022630"/>
    </source>
</evidence>
<comment type="similarity">
    <text evidence="2 11 12">Belongs to the chorismate synthase family.</text>
</comment>
<dbReference type="InterPro" id="IPR000453">
    <property type="entry name" value="Chorismate_synth"/>
</dbReference>
<dbReference type="InterPro" id="IPR020541">
    <property type="entry name" value="Chorismate_synthase_CS"/>
</dbReference>
<dbReference type="Gene3D" id="3.60.150.10">
    <property type="entry name" value="Chorismate synthase AroC"/>
    <property type="match status" value="1"/>
</dbReference>
<evidence type="ECO:0000256" key="1">
    <source>
        <dbReference type="ARBA" id="ARBA00005044"/>
    </source>
</evidence>
<keyword evidence="5 11" id="KW-0285">Flavoprotein</keyword>
<dbReference type="NCBIfam" id="TIGR00033">
    <property type="entry name" value="aroC"/>
    <property type="match status" value="1"/>
</dbReference>
<proteinExistence type="inferred from homology"/>
<dbReference type="EC" id="4.2.3.5" evidence="3 11"/>
<dbReference type="InterPro" id="IPR035904">
    <property type="entry name" value="Chorismate_synth_AroC_sf"/>
</dbReference>
<accession>A0ABT6QZ26</accession>
<evidence type="ECO:0000256" key="6">
    <source>
        <dbReference type="ARBA" id="ARBA00022643"/>
    </source>
</evidence>
<evidence type="ECO:0000256" key="9">
    <source>
        <dbReference type="ARBA" id="ARBA00023141"/>
    </source>
</evidence>
<dbReference type="PROSITE" id="PS00788">
    <property type="entry name" value="CHORISMATE_SYNTHASE_2"/>
    <property type="match status" value="1"/>
</dbReference>
<keyword evidence="7 11" id="KW-0274">FAD</keyword>
<dbReference type="NCBIfam" id="NF003793">
    <property type="entry name" value="PRK05382.1"/>
    <property type="match status" value="1"/>
</dbReference>
<feature type="binding site" evidence="11">
    <location>
        <position position="292"/>
    </location>
    <ligand>
        <name>FMN</name>
        <dbReference type="ChEBI" id="CHEBI:58210"/>
    </ligand>
</feature>
<evidence type="ECO:0000256" key="7">
    <source>
        <dbReference type="ARBA" id="ARBA00022827"/>
    </source>
</evidence>
<dbReference type="SUPFAM" id="SSF103263">
    <property type="entry name" value="Chorismate synthase, AroC"/>
    <property type="match status" value="1"/>
</dbReference>
<dbReference type="PANTHER" id="PTHR21085">
    <property type="entry name" value="CHORISMATE SYNTHASE"/>
    <property type="match status" value="1"/>
</dbReference>
<dbReference type="HAMAP" id="MF_00300">
    <property type="entry name" value="Chorismate_synth"/>
    <property type="match status" value="1"/>
</dbReference>
<dbReference type="Proteomes" id="UP001243286">
    <property type="component" value="Unassembled WGS sequence"/>
</dbReference>
<evidence type="ECO:0000313" key="13">
    <source>
        <dbReference type="EMBL" id="MDI3233934.1"/>
    </source>
</evidence>
<keyword evidence="8 11" id="KW-0521">NADP</keyword>
<keyword evidence="9 11" id="KW-0057">Aromatic amino acid biosynthesis</keyword>
<feature type="binding site" evidence="11">
    <location>
        <begin position="130"/>
        <end position="132"/>
    </location>
    <ligand>
        <name>FMN</name>
        <dbReference type="ChEBI" id="CHEBI:58210"/>
    </ligand>
</feature>
<comment type="function">
    <text evidence="11">Catalyzes the anti-1,4-elimination of the C-3 phosphate and the C-6 proR hydrogen from 5-enolpyruvylshikimate-3-phosphate (EPSP) to yield chorismate, which is the branch point compound that serves as the starting substrate for the three terminal pathways of aromatic amino acid biosynthesis. This reaction introduces a second double bond into the aromatic ring system.</text>
</comment>
<dbReference type="GO" id="GO:0004107">
    <property type="term" value="F:chorismate synthase activity"/>
    <property type="evidence" value="ECO:0007669"/>
    <property type="project" value="UniProtKB-EC"/>
</dbReference>
<evidence type="ECO:0000256" key="3">
    <source>
        <dbReference type="ARBA" id="ARBA00013036"/>
    </source>
</evidence>
<evidence type="ECO:0000256" key="10">
    <source>
        <dbReference type="ARBA" id="ARBA00023239"/>
    </source>
</evidence>
<evidence type="ECO:0000256" key="8">
    <source>
        <dbReference type="ARBA" id="ARBA00022857"/>
    </source>
</evidence>
<feature type="binding site" evidence="11">
    <location>
        <begin position="248"/>
        <end position="249"/>
    </location>
    <ligand>
        <name>FMN</name>
        <dbReference type="ChEBI" id="CHEBI:58210"/>
    </ligand>
</feature>
<evidence type="ECO:0000256" key="2">
    <source>
        <dbReference type="ARBA" id="ARBA00008014"/>
    </source>
</evidence>
<dbReference type="CDD" id="cd07304">
    <property type="entry name" value="Chorismate_synthase"/>
    <property type="match status" value="1"/>
</dbReference>
<reference evidence="13 14" key="1">
    <citation type="submission" date="2023-04" db="EMBL/GenBank/DDBJ databases">
        <title>Antarctic isolates genomes.</title>
        <authorList>
            <person name="Dimov S.G."/>
        </authorList>
    </citation>
    <scope>NUCLEOTIDE SEQUENCE [LARGE SCALE GENOMIC DNA]</scope>
    <source>
        <strain evidence="13 14">AL19</strain>
    </source>
</reference>
<comment type="pathway">
    <text evidence="1 11 12">Metabolic intermediate biosynthesis; chorismate biosynthesis; chorismate from D-erythrose 4-phosphate and phosphoenolpyruvate: step 7/7.</text>
</comment>
<evidence type="ECO:0000313" key="14">
    <source>
        <dbReference type="Proteomes" id="UP001243286"/>
    </source>
</evidence>